<evidence type="ECO:0000313" key="15">
    <source>
        <dbReference type="EMBL" id="KAH9842583.1"/>
    </source>
</evidence>
<dbReference type="STRING" id="34475.A0A4Y9XMU5"/>
<dbReference type="Proteomes" id="UP000298390">
    <property type="component" value="Unassembled WGS sequence"/>
</dbReference>
<evidence type="ECO:0000256" key="7">
    <source>
        <dbReference type="ARBA" id="ARBA00022679"/>
    </source>
</evidence>
<evidence type="ECO:0000256" key="1">
    <source>
        <dbReference type="ARBA" id="ARBA00004240"/>
    </source>
</evidence>
<comment type="subcellular location">
    <subcellularLocation>
        <location evidence="1 12">Endoplasmic reticulum</location>
    </subcellularLocation>
</comment>
<reference evidence="15 18" key="2">
    <citation type="journal article" date="2021" name="Environ. Microbiol.">
        <title>Gene family expansions and transcriptome signatures uncover fungal adaptations to wood decay.</title>
        <authorList>
            <person name="Hage H."/>
            <person name="Miyauchi S."/>
            <person name="Viragh M."/>
            <person name="Drula E."/>
            <person name="Min B."/>
            <person name="Chaduli D."/>
            <person name="Navarro D."/>
            <person name="Favel A."/>
            <person name="Norest M."/>
            <person name="Lesage-Meessen L."/>
            <person name="Balint B."/>
            <person name="Merenyi Z."/>
            <person name="de Eugenio L."/>
            <person name="Morin E."/>
            <person name="Martinez A.T."/>
            <person name="Baldrian P."/>
            <person name="Stursova M."/>
            <person name="Martinez M.J."/>
            <person name="Novotny C."/>
            <person name="Magnuson J.K."/>
            <person name="Spatafora J.W."/>
            <person name="Maurice S."/>
            <person name="Pangilinan J."/>
            <person name="Andreopoulos W."/>
            <person name="LaButti K."/>
            <person name="Hundley H."/>
            <person name="Na H."/>
            <person name="Kuo A."/>
            <person name="Barry K."/>
            <person name="Lipzen A."/>
            <person name="Henrissat B."/>
            <person name="Riley R."/>
            <person name="Ahrendt S."/>
            <person name="Nagy L.G."/>
            <person name="Grigoriev I.V."/>
            <person name="Martin F."/>
            <person name="Rosso M.N."/>
        </authorList>
    </citation>
    <scope>NUCLEOTIDE SEQUENCE [LARGE SCALE GENOMIC DNA]</scope>
    <source>
        <strain evidence="15 18">CIRM-BRFM 1785</strain>
    </source>
</reference>
<evidence type="ECO:0000256" key="13">
    <source>
        <dbReference type="SAM" id="MobiDB-lite"/>
    </source>
</evidence>
<dbReference type="InterPro" id="IPR007235">
    <property type="entry name" value="Glyco_trans_28_C"/>
</dbReference>
<gene>
    <name evidence="12" type="primary">ALG13</name>
    <name evidence="15" type="ORF">C8Q71DRAFT_853125</name>
    <name evidence="16" type="ORF">EVJ58_g10936</name>
</gene>
<dbReference type="PANTHER" id="PTHR12867">
    <property type="entry name" value="GLYCOSYL TRANSFERASE-RELATED"/>
    <property type="match status" value="1"/>
</dbReference>
<dbReference type="GO" id="GO:0006488">
    <property type="term" value="P:dolichol-linked oligosaccharide biosynthetic process"/>
    <property type="evidence" value="ECO:0007669"/>
    <property type="project" value="InterPro"/>
</dbReference>
<dbReference type="OrthoDB" id="20273at2759"/>
<dbReference type="EMBL" id="SEKV01001409">
    <property type="protein sequence ID" value="TFY50683.1"/>
    <property type="molecule type" value="Genomic_DNA"/>
</dbReference>
<evidence type="ECO:0000313" key="17">
    <source>
        <dbReference type="Proteomes" id="UP000298390"/>
    </source>
</evidence>
<organism evidence="16 17">
    <name type="scientific">Rhodofomes roseus</name>
    <dbReference type="NCBI Taxonomy" id="34475"/>
    <lineage>
        <taxon>Eukaryota</taxon>
        <taxon>Fungi</taxon>
        <taxon>Dikarya</taxon>
        <taxon>Basidiomycota</taxon>
        <taxon>Agaricomycotina</taxon>
        <taxon>Agaricomycetes</taxon>
        <taxon>Polyporales</taxon>
        <taxon>Rhodofomes</taxon>
    </lineage>
</organism>
<comment type="subunit">
    <text evidence="3 12">Heterodimer with ALG14 to form a functional enzyme.</text>
</comment>
<dbReference type="InterPro" id="IPR039042">
    <property type="entry name" value="Alg13-like"/>
</dbReference>
<dbReference type="SUPFAM" id="SSF53756">
    <property type="entry name" value="UDP-Glycosyltransferase/glycogen phosphorylase"/>
    <property type="match status" value="1"/>
</dbReference>
<name>A0A4Y9XMU5_9APHY</name>
<dbReference type="EMBL" id="JADCUA010000002">
    <property type="protein sequence ID" value="KAH9842583.1"/>
    <property type="molecule type" value="Genomic_DNA"/>
</dbReference>
<keyword evidence="8 12" id="KW-0256">Endoplasmic reticulum</keyword>
<evidence type="ECO:0000256" key="3">
    <source>
        <dbReference type="ARBA" id="ARBA00011198"/>
    </source>
</evidence>
<dbReference type="Proteomes" id="UP000814176">
    <property type="component" value="Unassembled WGS sequence"/>
</dbReference>
<dbReference type="GO" id="GO:0004577">
    <property type="term" value="F:N-acetylglucosaminyldiphosphodolichol N-acetylglucosaminyltransferase activity"/>
    <property type="evidence" value="ECO:0007669"/>
    <property type="project" value="UniProtKB-EC"/>
</dbReference>
<dbReference type="Pfam" id="PF04101">
    <property type="entry name" value="Glyco_tran_28_C"/>
    <property type="match status" value="1"/>
</dbReference>
<evidence type="ECO:0000256" key="10">
    <source>
        <dbReference type="ARBA" id="ARBA00032061"/>
    </source>
</evidence>
<dbReference type="EC" id="2.4.1.141" evidence="4 12"/>
<accession>A0A4Y9XMU5</accession>
<keyword evidence="7 12" id="KW-0808">Transferase</keyword>
<protein>
    <recommendedName>
        <fullName evidence="5 12">UDP-N-acetylglucosamine transferase subunit ALG13</fullName>
        <ecNumber evidence="4 12">2.4.1.141</ecNumber>
    </recommendedName>
    <alternativeName>
        <fullName evidence="10 12">Asparagine-linked glycosylation protein 13</fullName>
    </alternativeName>
</protein>
<reference evidence="16 17" key="1">
    <citation type="submission" date="2019-01" db="EMBL/GenBank/DDBJ databases">
        <title>Genome sequencing of the rare red list fungi Fomitopsis rosea.</title>
        <authorList>
            <person name="Buettner E."/>
            <person name="Kellner H."/>
        </authorList>
    </citation>
    <scope>NUCLEOTIDE SEQUENCE [LARGE SCALE GENOMIC DNA]</scope>
    <source>
        <strain evidence="16 17">DSM 105464</strain>
    </source>
</reference>
<dbReference type="AlphaFoldDB" id="A0A4Y9XMU5"/>
<comment type="caution">
    <text evidence="16">The sequence shown here is derived from an EMBL/GenBank/DDBJ whole genome shotgun (WGS) entry which is preliminary data.</text>
</comment>
<evidence type="ECO:0000313" key="18">
    <source>
        <dbReference type="Proteomes" id="UP000814176"/>
    </source>
</evidence>
<evidence type="ECO:0000313" key="16">
    <source>
        <dbReference type="EMBL" id="TFY50683.1"/>
    </source>
</evidence>
<comment type="catalytic activity">
    <reaction evidence="11">
        <text>an N-acetyl-alpha-D-glucosaminyl-diphospho-di-trans,poly-cis-dolichol + UDP-N-acetyl-alpha-D-glucosamine = an N,N'-diacetylchitobiosyl-diphospho-di-trans,poly-cis-dolichol + UDP + H(+)</text>
        <dbReference type="Rhea" id="RHEA:23380"/>
        <dbReference type="Rhea" id="RHEA-COMP:19507"/>
        <dbReference type="Rhea" id="RHEA-COMP:19510"/>
        <dbReference type="ChEBI" id="CHEBI:15378"/>
        <dbReference type="ChEBI" id="CHEBI:57269"/>
        <dbReference type="ChEBI" id="CHEBI:57705"/>
        <dbReference type="ChEBI" id="CHEBI:58223"/>
        <dbReference type="ChEBI" id="CHEBI:58427"/>
        <dbReference type="EC" id="2.4.1.141"/>
    </reaction>
</comment>
<evidence type="ECO:0000256" key="4">
    <source>
        <dbReference type="ARBA" id="ARBA00012614"/>
    </source>
</evidence>
<feature type="compositionally biased region" description="Pro residues" evidence="13">
    <location>
        <begin position="1"/>
        <end position="12"/>
    </location>
</feature>
<dbReference type="GO" id="GO:0005783">
    <property type="term" value="C:endoplasmic reticulum"/>
    <property type="evidence" value="ECO:0007669"/>
    <property type="project" value="UniProtKB-SubCell"/>
</dbReference>
<evidence type="ECO:0000256" key="2">
    <source>
        <dbReference type="ARBA" id="ARBA00006962"/>
    </source>
</evidence>
<evidence type="ECO:0000256" key="11">
    <source>
        <dbReference type="ARBA" id="ARBA00048184"/>
    </source>
</evidence>
<evidence type="ECO:0000259" key="14">
    <source>
        <dbReference type="Pfam" id="PF04101"/>
    </source>
</evidence>
<comment type="similarity">
    <text evidence="2 12">Belongs to the glycosyltransferase 28 family.</text>
</comment>
<dbReference type="PANTHER" id="PTHR12867:SF6">
    <property type="entry name" value="N-ACETYLGLUCOSAMINYLDIPHOSPHODOLICHOL N-ACETYLGLUCOSAMINYLTRANSFERASE"/>
    <property type="match status" value="1"/>
</dbReference>
<evidence type="ECO:0000256" key="5">
    <source>
        <dbReference type="ARBA" id="ARBA00017468"/>
    </source>
</evidence>
<keyword evidence="18" id="KW-1185">Reference proteome</keyword>
<dbReference type="Gene3D" id="3.40.50.2000">
    <property type="entry name" value="Glycogen Phosphorylase B"/>
    <property type="match status" value="1"/>
</dbReference>
<comment type="function">
    <text evidence="9 12">Involved in protein N-glycosylation. Essential for the second step of the dolichol-linked oligosaccharide pathway.</text>
</comment>
<evidence type="ECO:0000256" key="8">
    <source>
        <dbReference type="ARBA" id="ARBA00022824"/>
    </source>
</evidence>
<feature type="region of interest" description="Disordered" evidence="13">
    <location>
        <begin position="1"/>
        <end position="24"/>
    </location>
</feature>
<proteinExistence type="inferred from homology"/>
<evidence type="ECO:0000256" key="6">
    <source>
        <dbReference type="ARBA" id="ARBA00022676"/>
    </source>
</evidence>
<sequence length="200" mass="21449">MSGPPSTPPPAESGPATESSPRKKHAFVTVGSTRFDALVQAVQTDAVLAALRTRGVSSLTVQGGEAVREFNAEQLQAATAGGARYGIDVEAWAYKPSLQEDYERADLVISHAGSGTILDVLRLRKPLVVIPNPSLLDNHQQELADALADLGHLKTCTVDTLAQTVESLDEASLVPFPQFDGSRFREMLDEEMGYPPEPPK</sequence>
<feature type="domain" description="Glycosyl transferase family 28 C-terminal" evidence="14">
    <location>
        <begin position="26"/>
        <end position="178"/>
    </location>
</feature>
<keyword evidence="6 12" id="KW-0328">Glycosyltransferase</keyword>
<evidence type="ECO:0000256" key="12">
    <source>
        <dbReference type="RuleBase" id="RU362128"/>
    </source>
</evidence>
<evidence type="ECO:0000256" key="9">
    <source>
        <dbReference type="ARBA" id="ARBA00024804"/>
    </source>
</evidence>